<evidence type="ECO:0000313" key="6">
    <source>
        <dbReference type="EMBL" id="KAK2167053.1"/>
    </source>
</evidence>
<keyword evidence="7" id="KW-1185">Reference proteome</keyword>
<gene>
    <name evidence="6" type="ORF">LSH36_32g08058</name>
</gene>
<accession>A0AAD9KAT3</accession>
<dbReference type="AlphaFoldDB" id="A0AAD9KAT3"/>
<dbReference type="PROSITE" id="PS50089">
    <property type="entry name" value="ZF_RING_2"/>
    <property type="match status" value="1"/>
</dbReference>
<evidence type="ECO:0000256" key="4">
    <source>
        <dbReference type="PROSITE-ProRule" id="PRU00175"/>
    </source>
</evidence>
<sequence>MAENHTKDILLDLRSLLTCAICQEQLVSPRLLPCQHSFCLRCLRLLINSYSGDTDNPISCPSCRQVTFLMPSEAHLLPVDIKANQIAEIIKTHQSHLELERTVASDANASNVFDITASDSDLEDSSNSEQSVAELQWCEPSDEHIWDIDFMADGSVLCASSSNLRQLSSLEGCDMHLSFDTNSFQSPCSLAVSDGTIVIVDWDKGNNEGFLIILNRNNSDRWEMTKKRTQFQPNGVAITPTSDIIICGNDHIKDIDLLLCYDDAGDVNWCQTYPSDTLGPYIATDSANKIFISTPTKNSIDLYSTTGEHISKFQAEGVQEPRGLCFSSEHHLIIADQSNRKVSMFDATGALIEHLVDFPGLPNSVSLYEDRLLAVTDWQQKKLYMYELWK</sequence>
<comment type="caution">
    <text evidence="6">The sequence shown here is derived from an EMBL/GenBank/DDBJ whole genome shotgun (WGS) entry which is preliminary data.</text>
</comment>
<dbReference type="GO" id="GO:0043161">
    <property type="term" value="P:proteasome-mediated ubiquitin-dependent protein catabolic process"/>
    <property type="evidence" value="ECO:0007669"/>
    <property type="project" value="TreeGrafter"/>
</dbReference>
<dbReference type="Pfam" id="PF13445">
    <property type="entry name" value="zf-RING_UBOX"/>
    <property type="match status" value="1"/>
</dbReference>
<reference evidence="6" key="1">
    <citation type="journal article" date="2023" name="Mol. Biol. Evol.">
        <title>Third-Generation Sequencing Reveals the Adaptive Role of the Epigenome in Three Deep-Sea Polychaetes.</title>
        <authorList>
            <person name="Perez M."/>
            <person name="Aroh O."/>
            <person name="Sun Y."/>
            <person name="Lan Y."/>
            <person name="Juniper S.K."/>
            <person name="Young C.R."/>
            <person name="Angers B."/>
            <person name="Qian P.Y."/>
        </authorList>
    </citation>
    <scope>NUCLEOTIDE SEQUENCE</scope>
    <source>
        <strain evidence="6">P08H-3</strain>
    </source>
</reference>
<dbReference type="SMART" id="SM00184">
    <property type="entry name" value="RING"/>
    <property type="match status" value="1"/>
</dbReference>
<evidence type="ECO:0000256" key="2">
    <source>
        <dbReference type="ARBA" id="ARBA00022771"/>
    </source>
</evidence>
<dbReference type="Gene3D" id="2.120.10.30">
    <property type="entry name" value="TolB, C-terminal domain"/>
    <property type="match status" value="1"/>
</dbReference>
<dbReference type="InterPro" id="IPR013083">
    <property type="entry name" value="Znf_RING/FYVE/PHD"/>
</dbReference>
<dbReference type="InterPro" id="IPR011042">
    <property type="entry name" value="6-blade_b-propeller_TolB-like"/>
</dbReference>
<evidence type="ECO:0000256" key="3">
    <source>
        <dbReference type="ARBA" id="ARBA00022833"/>
    </source>
</evidence>
<evidence type="ECO:0000259" key="5">
    <source>
        <dbReference type="PROSITE" id="PS50089"/>
    </source>
</evidence>
<protein>
    <recommendedName>
        <fullName evidence="5">RING-type domain-containing protein</fullName>
    </recommendedName>
</protein>
<evidence type="ECO:0000313" key="7">
    <source>
        <dbReference type="Proteomes" id="UP001208570"/>
    </source>
</evidence>
<dbReference type="SUPFAM" id="SSF57850">
    <property type="entry name" value="RING/U-box"/>
    <property type="match status" value="1"/>
</dbReference>
<keyword evidence="3" id="KW-0862">Zinc</keyword>
<dbReference type="GO" id="GO:0008270">
    <property type="term" value="F:zinc ion binding"/>
    <property type="evidence" value="ECO:0007669"/>
    <property type="project" value="UniProtKB-KW"/>
</dbReference>
<dbReference type="SUPFAM" id="SSF101898">
    <property type="entry name" value="NHL repeat"/>
    <property type="match status" value="1"/>
</dbReference>
<dbReference type="InterPro" id="IPR001841">
    <property type="entry name" value="Znf_RING"/>
</dbReference>
<dbReference type="GO" id="GO:0061630">
    <property type="term" value="F:ubiquitin protein ligase activity"/>
    <property type="evidence" value="ECO:0007669"/>
    <property type="project" value="TreeGrafter"/>
</dbReference>
<dbReference type="InterPro" id="IPR017907">
    <property type="entry name" value="Znf_RING_CS"/>
</dbReference>
<feature type="domain" description="RING-type" evidence="5">
    <location>
        <begin position="19"/>
        <end position="64"/>
    </location>
</feature>
<dbReference type="Gene3D" id="3.30.40.10">
    <property type="entry name" value="Zinc/RING finger domain, C3HC4 (zinc finger)"/>
    <property type="match status" value="1"/>
</dbReference>
<proteinExistence type="predicted"/>
<evidence type="ECO:0000256" key="1">
    <source>
        <dbReference type="ARBA" id="ARBA00022723"/>
    </source>
</evidence>
<name>A0AAD9KAT3_9ANNE</name>
<dbReference type="InterPro" id="IPR027370">
    <property type="entry name" value="Znf-RING_euk"/>
</dbReference>
<dbReference type="PROSITE" id="PS00518">
    <property type="entry name" value="ZF_RING_1"/>
    <property type="match status" value="1"/>
</dbReference>
<keyword evidence="2 4" id="KW-0863">Zinc-finger</keyword>
<organism evidence="6 7">
    <name type="scientific">Paralvinella palmiformis</name>
    <dbReference type="NCBI Taxonomy" id="53620"/>
    <lineage>
        <taxon>Eukaryota</taxon>
        <taxon>Metazoa</taxon>
        <taxon>Spiralia</taxon>
        <taxon>Lophotrochozoa</taxon>
        <taxon>Annelida</taxon>
        <taxon>Polychaeta</taxon>
        <taxon>Sedentaria</taxon>
        <taxon>Canalipalpata</taxon>
        <taxon>Terebellida</taxon>
        <taxon>Terebelliformia</taxon>
        <taxon>Alvinellidae</taxon>
        <taxon>Paralvinella</taxon>
    </lineage>
</organism>
<dbReference type="PANTHER" id="PTHR24104">
    <property type="entry name" value="E3 UBIQUITIN-PROTEIN LIGASE NHLRC1-RELATED"/>
    <property type="match status" value="1"/>
</dbReference>
<dbReference type="InterPro" id="IPR050952">
    <property type="entry name" value="TRIM-NHL_E3_ligases"/>
</dbReference>
<dbReference type="PANTHER" id="PTHR24104:SF50">
    <property type="entry name" value="SMP-30_GLUCONOLACTONASE_LRE-LIKE REGION DOMAIN-CONTAINING PROTEIN"/>
    <property type="match status" value="1"/>
</dbReference>
<keyword evidence="1" id="KW-0479">Metal-binding</keyword>
<dbReference type="EMBL" id="JAODUP010000032">
    <property type="protein sequence ID" value="KAK2167053.1"/>
    <property type="molecule type" value="Genomic_DNA"/>
</dbReference>
<dbReference type="Proteomes" id="UP001208570">
    <property type="component" value="Unassembled WGS sequence"/>
</dbReference>
<dbReference type="GO" id="GO:0000209">
    <property type="term" value="P:protein polyubiquitination"/>
    <property type="evidence" value="ECO:0007669"/>
    <property type="project" value="TreeGrafter"/>
</dbReference>